<dbReference type="Proteomes" id="UP000238390">
    <property type="component" value="Chromosome"/>
</dbReference>
<dbReference type="Pfam" id="PF06945">
    <property type="entry name" value="DUF1289"/>
    <property type="match status" value="1"/>
</dbReference>
<reference evidence="1 2" key="1">
    <citation type="submission" date="2018-02" db="EMBL/GenBank/DDBJ databases">
        <title>FDA/CDC Antimicrobial Resistant Isolate Bank Genome Sequencing.</title>
        <authorList>
            <person name="Benahmed F.H."/>
            <person name="Lutgring J.D."/>
            <person name="Yoo B."/>
            <person name="Machado M."/>
            <person name="Brown A."/>
            <person name="McAllister G."/>
            <person name="Perry A."/>
            <person name="Halpin A.L."/>
            <person name="Vavikolanu K."/>
            <person name="Ott S."/>
            <person name="Zhao X."/>
            <person name="Tallon L.J."/>
            <person name="Sadzewicz L."/>
            <person name="Aluvathingal J."/>
            <person name="Nadendla S."/>
            <person name="Voskania-kordi A."/>
            <person name="Simonyan V."/>
            <person name="Patel J."/>
            <person name="Shawar R.M."/>
        </authorList>
    </citation>
    <scope>NUCLEOTIDE SEQUENCE [LARGE SCALE GENOMIC DNA]</scope>
    <source>
        <strain evidence="1 2">AR_0356</strain>
    </source>
</reference>
<proteinExistence type="predicted"/>
<protein>
    <recommendedName>
        <fullName evidence="3">DUF1289 domain-containing protein</fullName>
    </recommendedName>
</protein>
<accession>A0A2R3IYM8</accession>
<evidence type="ECO:0000313" key="2">
    <source>
        <dbReference type="Proteomes" id="UP000238390"/>
    </source>
</evidence>
<keyword evidence="2" id="KW-1185">Reference proteome</keyword>
<dbReference type="EMBL" id="CP027169">
    <property type="protein sequence ID" value="AVK07005.1"/>
    <property type="molecule type" value="Genomic_DNA"/>
</dbReference>
<name>A0A2R3IYM8_9PSED</name>
<evidence type="ECO:0008006" key="3">
    <source>
        <dbReference type="Google" id="ProtNLM"/>
    </source>
</evidence>
<dbReference type="PANTHER" id="PTHR35175:SF2">
    <property type="entry name" value="DUF1289 DOMAIN-CONTAINING PROTEIN"/>
    <property type="match status" value="1"/>
</dbReference>
<dbReference type="AlphaFoldDB" id="A0A2R3IYM8"/>
<gene>
    <name evidence="1" type="ORF">CSB93_3102</name>
</gene>
<organism evidence="1 2">
    <name type="scientific">Pseudomonas paraeruginosa</name>
    <dbReference type="NCBI Taxonomy" id="2994495"/>
    <lineage>
        <taxon>Bacteria</taxon>
        <taxon>Pseudomonadati</taxon>
        <taxon>Pseudomonadota</taxon>
        <taxon>Gammaproteobacteria</taxon>
        <taxon>Pseudomonadales</taxon>
        <taxon>Pseudomonadaceae</taxon>
        <taxon>Pseudomonas</taxon>
    </lineage>
</organism>
<dbReference type="InterPro" id="IPR010710">
    <property type="entry name" value="DUF1289"/>
</dbReference>
<sequence>MGEERIRSAPKKGERLKSPCINICEFDADVCRGCGRTRQEIRVWKRADKAEQRLILAEADLRLLALQARGRRKFR</sequence>
<dbReference type="PANTHER" id="PTHR35175">
    <property type="entry name" value="DUF1289 DOMAIN-CONTAINING PROTEIN"/>
    <property type="match status" value="1"/>
</dbReference>
<evidence type="ECO:0000313" key="1">
    <source>
        <dbReference type="EMBL" id="AVK07005.1"/>
    </source>
</evidence>